<keyword evidence="2" id="KW-1185">Reference proteome</keyword>
<gene>
    <name evidence="1" type="ORF">POCTA_138.1.T1210202</name>
</gene>
<evidence type="ECO:0000313" key="1">
    <source>
        <dbReference type="EMBL" id="CAD8200383.1"/>
    </source>
</evidence>
<proteinExistence type="predicted"/>
<reference evidence="1" key="1">
    <citation type="submission" date="2021-01" db="EMBL/GenBank/DDBJ databases">
        <authorList>
            <consortium name="Genoscope - CEA"/>
            <person name="William W."/>
        </authorList>
    </citation>
    <scope>NUCLEOTIDE SEQUENCE</scope>
</reference>
<dbReference type="EMBL" id="CAJJDP010000121">
    <property type="protein sequence ID" value="CAD8200383.1"/>
    <property type="molecule type" value="Genomic_DNA"/>
</dbReference>
<dbReference type="AlphaFoldDB" id="A0A8S1XH60"/>
<dbReference type="OMA" id="PCELEIP"/>
<sequence>MGVCKIGPSAIKQIELKSDFEQQYQGNDQPSYQYDLRRTPPCEIEIPTAPQRTITNNNHLYPQNHLFIKQVESFYNSTQTNKVISNEHQCHNEMNKIDELSKSLLKNETQPDDNPDKQAQIFLNNEYEQMLSSKIIKPKPDIILRTDLLQSVHPSKYQGRVKQQGKTL</sequence>
<accession>A0A8S1XH60</accession>
<organism evidence="1 2">
    <name type="scientific">Paramecium octaurelia</name>
    <dbReference type="NCBI Taxonomy" id="43137"/>
    <lineage>
        <taxon>Eukaryota</taxon>
        <taxon>Sar</taxon>
        <taxon>Alveolata</taxon>
        <taxon>Ciliophora</taxon>
        <taxon>Intramacronucleata</taxon>
        <taxon>Oligohymenophorea</taxon>
        <taxon>Peniculida</taxon>
        <taxon>Parameciidae</taxon>
        <taxon>Paramecium</taxon>
    </lineage>
</organism>
<evidence type="ECO:0000313" key="2">
    <source>
        <dbReference type="Proteomes" id="UP000683925"/>
    </source>
</evidence>
<protein>
    <submittedName>
        <fullName evidence="1">Uncharacterized protein</fullName>
    </submittedName>
</protein>
<comment type="caution">
    <text evidence="1">The sequence shown here is derived from an EMBL/GenBank/DDBJ whole genome shotgun (WGS) entry which is preliminary data.</text>
</comment>
<dbReference type="Proteomes" id="UP000683925">
    <property type="component" value="Unassembled WGS sequence"/>
</dbReference>
<dbReference type="OrthoDB" id="10505729at2759"/>
<name>A0A8S1XH60_PAROT</name>